<evidence type="ECO:0000313" key="2">
    <source>
        <dbReference type="EMBL" id="MFD0691897.1"/>
    </source>
</evidence>
<dbReference type="SMART" id="SM00347">
    <property type="entry name" value="HTH_MARR"/>
    <property type="match status" value="1"/>
</dbReference>
<keyword evidence="3" id="KW-1185">Reference proteome</keyword>
<protein>
    <submittedName>
        <fullName evidence="2">MarR family winged helix-turn-helix transcriptional regulator</fullName>
    </submittedName>
</protein>
<dbReference type="PANTHER" id="PTHR33164:SF107">
    <property type="entry name" value="TRANSCRIPTIONAL REGULATORY PROTEIN"/>
    <property type="match status" value="1"/>
</dbReference>
<reference evidence="3" key="1">
    <citation type="journal article" date="2019" name="Int. J. Syst. Evol. Microbiol.">
        <title>The Global Catalogue of Microorganisms (GCM) 10K type strain sequencing project: providing services to taxonomists for standard genome sequencing and annotation.</title>
        <authorList>
            <consortium name="The Broad Institute Genomics Platform"/>
            <consortium name="The Broad Institute Genome Sequencing Center for Infectious Disease"/>
            <person name="Wu L."/>
            <person name="Ma J."/>
        </authorList>
    </citation>
    <scope>NUCLEOTIDE SEQUENCE [LARGE SCALE GENOMIC DNA]</scope>
    <source>
        <strain evidence="3">JCM 9371</strain>
    </source>
</reference>
<dbReference type="EMBL" id="JBHTGP010000034">
    <property type="protein sequence ID" value="MFD0691897.1"/>
    <property type="molecule type" value="Genomic_DNA"/>
</dbReference>
<dbReference type="InterPro" id="IPR036388">
    <property type="entry name" value="WH-like_DNA-bd_sf"/>
</dbReference>
<comment type="caution">
    <text evidence="2">The sequence shown here is derived from an EMBL/GenBank/DDBJ whole genome shotgun (WGS) entry which is preliminary data.</text>
</comment>
<sequence length="143" mass="15629">MAADEDAHDDGLDIVDGLVQLSFEVQAVLARVAADLDLSLAQVRLLGILRDRDAEMLQLAAHLGLDKSSVTGLVSRAERRELVRRVPSPRDGRAVLVTLTPRGRRLTRDGEQRIRGAIRALTAGLDQHEQDTLTALAARILRP</sequence>
<dbReference type="InterPro" id="IPR036390">
    <property type="entry name" value="WH_DNA-bd_sf"/>
</dbReference>
<dbReference type="PANTHER" id="PTHR33164">
    <property type="entry name" value="TRANSCRIPTIONAL REGULATOR, MARR FAMILY"/>
    <property type="match status" value="1"/>
</dbReference>
<dbReference type="InterPro" id="IPR000835">
    <property type="entry name" value="HTH_MarR-typ"/>
</dbReference>
<evidence type="ECO:0000259" key="1">
    <source>
        <dbReference type="PROSITE" id="PS50995"/>
    </source>
</evidence>
<dbReference type="InterPro" id="IPR039422">
    <property type="entry name" value="MarR/SlyA-like"/>
</dbReference>
<feature type="domain" description="HTH marR-type" evidence="1">
    <location>
        <begin position="11"/>
        <end position="142"/>
    </location>
</feature>
<dbReference type="PROSITE" id="PS50995">
    <property type="entry name" value="HTH_MARR_2"/>
    <property type="match status" value="1"/>
</dbReference>
<dbReference type="Gene3D" id="1.10.10.10">
    <property type="entry name" value="Winged helix-like DNA-binding domain superfamily/Winged helix DNA-binding domain"/>
    <property type="match status" value="1"/>
</dbReference>
<dbReference type="PRINTS" id="PR00598">
    <property type="entry name" value="HTHMARR"/>
</dbReference>
<accession>A0ABW2Y3I0</accession>
<organism evidence="2 3">
    <name type="scientific">Actinomadura fibrosa</name>
    <dbReference type="NCBI Taxonomy" id="111802"/>
    <lineage>
        <taxon>Bacteria</taxon>
        <taxon>Bacillati</taxon>
        <taxon>Actinomycetota</taxon>
        <taxon>Actinomycetes</taxon>
        <taxon>Streptosporangiales</taxon>
        <taxon>Thermomonosporaceae</taxon>
        <taxon>Actinomadura</taxon>
    </lineage>
</organism>
<evidence type="ECO:0000313" key="3">
    <source>
        <dbReference type="Proteomes" id="UP001597063"/>
    </source>
</evidence>
<dbReference type="SUPFAM" id="SSF46785">
    <property type="entry name" value="Winged helix' DNA-binding domain"/>
    <property type="match status" value="1"/>
</dbReference>
<name>A0ABW2Y3I0_9ACTN</name>
<dbReference type="Pfam" id="PF12802">
    <property type="entry name" value="MarR_2"/>
    <property type="match status" value="1"/>
</dbReference>
<gene>
    <name evidence="2" type="ORF">ACFQZM_45920</name>
</gene>
<dbReference type="RefSeq" id="WP_131759426.1">
    <property type="nucleotide sequence ID" value="NZ_CAACUY010000077.1"/>
</dbReference>
<proteinExistence type="predicted"/>
<dbReference type="Proteomes" id="UP001597063">
    <property type="component" value="Unassembled WGS sequence"/>
</dbReference>